<dbReference type="AlphaFoldDB" id="A0A5A8F4B1"/>
<feature type="domain" description="EamA" evidence="7">
    <location>
        <begin position="10"/>
        <end position="138"/>
    </location>
</feature>
<dbReference type="OrthoDB" id="9804865at2"/>
<comment type="subcellular location">
    <subcellularLocation>
        <location evidence="1">Cell membrane</location>
        <topology evidence="1">Multi-pass membrane protein</topology>
    </subcellularLocation>
</comment>
<dbReference type="EMBL" id="VFJB01000004">
    <property type="protein sequence ID" value="KAA0258346.1"/>
    <property type="molecule type" value="Genomic_DNA"/>
</dbReference>
<feature type="transmembrane region" description="Helical" evidence="6">
    <location>
        <begin position="146"/>
        <end position="166"/>
    </location>
</feature>
<feature type="transmembrane region" description="Helical" evidence="6">
    <location>
        <begin position="267"/>
        <end position="290"/>
    </location>
</feature>
<dbReference type="InterPro" id="IPR051258">
    <property type="entry name" value="Diverse_Substrate_Transporter"/>
</dbReference>
<feature type="transmembrane region" description="Helical" evidence="6">
    <location>
        <begin position="67"/>
        <end position="86"/>
    </location>
</feature>
<gene>
    <name evidence="8" type="ORF">FHQ18_04085</name>
</gene>
<dbReference type="InterPro" id="IPR037185">
    <property type="entry name" value="EmrE-like"/>
</dbReference>
<dbReference type="PANTHER" id="PTHR42920:SF5">
    <property type="entry name" value="EAMA DOMAIN-CONTAINING PROTEIN"/>
    <property type="match status" value="1"/>
</dbReference>
<feature type="transmembrane region" description="Helical" evidence="6">
    <location>
        <begin position="211"/>
        <end position="230"/>
    </location>
</feature>
<reference evidence="8 9" key="1">
    <citation type="submission" date="2019-06" db="EMBL/GenBank/DDBJ databases">
        <title>Genomic insights into carbon and energy metabolism of Deferribacter autotrophicus revealed new metabolic traits in the phylum Deferribacteres.</title>
        <authorList>
            <person name="Slobodkin A.I."/>
            <person name="Slobodkina G.B."/>
            <person name="Allioux M."/>
            <person name="Alain K."/>
            <person name="Jebbar M."/>
            <person name="Shadrin V."/>
            <person name="Kublanov I.V."/>
            <person name="Toshchakov S.V."/>
            <person name="Bonch-Osmolovskaya E.A."/>
        </authorList>
    </citation>
    <scope>NUCLEOTIDE SEQUENCE [LARGE SCALE GENOMIC DNA]</scope>
    <source>
        <strain evidence="8 9">SL50</strain>
    </source>
</reference>
<keyword evidence="9" id="KW-1185">Reference proteome</keyword>
<evidence type="ECO:0000313" key="8">
    <source>
        <dbReference type="EMBL" id="KAA0258346.1"/>
    </source>
</evidence>
<evidence type="ECO:0000256" key="1">
    <source>
        <dbReference type="ARBA" id="ARBA00004651"/>
    </source>
</evidence>
<evidence type="ECO:0000256" key="5">
    <source>
        <dbReference type="ARBA" id="ARBA00023136"/>
    </source>
</evidence>
<feature type="transmembrane region" description="Helical" evidence="6">
    <location>
        <begin position="242"/>
        <end position="261"/>
    </location>
</feature>
<sequence>MAGKTKEYLADLSLIFISLIWGSTFIIVKEALENIDVFKFLTLRFGLASILMLVFVIKKFRDVRRSFIPGVILGLVLFSIFALQTLGLKYTLASIAGFLTGLYVVFVPFLSIILLKQFPRKASIVGVFLAFFGLMLISYNGGDFEINIGIIYLILNAFFIGLHIIMIDKYSKIYDVTALTFIQLTVVFLLSLLFSLFFTDNSKGIILNSNVIFAVILTGVFATVVAFFVQTAMQKYTTPTKAAVIFTFEPVSSAFFGYFIGKEILTLHQYIGSALIVFSIIVSEVGSYIFKGESDA</sequence>
<dbReference type="Pfam" id="PF00892">
    <property type="entry name" value="EamA"/>
    <property type="match status" value="2"/>
</dbReference>
<feature type="transmembrane region" description="Helical" evidence="6">
    <location>
        <begin position="37"/>
        <end position="55"/>
    </location>
</feature>
<accession>A0A5A8F4B1</accession>
<keyword evidence="2" id="KW-1003">Cell membrane</keyword>
<evidence type="ECO:0000256" key="2">
    <source>
        <dbReference type="ARBA" id="ARBA00022475"/>
    </source>
</evidence>
<evidence type="ECO:0000259" key="7">
    <source>
        <dbReference type="Pfam" id="PF00892"/>
    </source>
</evidence>
<evidence type="ECO:0000256" key="3">
    <source>
        <dbReference type="ARBA" id="ARBA00022692"/>
    </source>
</evidence>
<comment type="caution">
    <text evidence="8">The sequence shown here is derived from an EMBL/GenBank/DDBJ whole genome shotgun (WGS) entry which is preliminary data.</text>
</comment>
<evidence type="ECO:0000256" key="6">
    <source>
        <dbReference type="SAM" id="Phobius"/>
    </source>
</evidence>
<dbReference type="RefSeq" id="WP_149265903.1">
    <property type="nucleotide sequence ID" value="NZ_VFJB01000004.1"/>
</dbReference>
<feature type="transmembrane region" description="Helical" evidence="6">
    <location>
        <begin position="178"/>
        <end position="199"/>
    </location>
</feature>
<protein>
    <submittedName>
        <fullName evidence="8">DMT family transporter</fullName>
    </submittedName>
</protein>
<proteinExistence type="predicted"/>
<dbReference type="GO" id="GO:0005886">
    <property type="term" value="C:plasma membrane"/>
    <property type="evidence" value="ECO:0007669"/>
    <property type="project" value="UniProtKB-SubCell"/>
</dbReference>
<keyword evidence="3 6" id="KW-0812">Transmembrane</keyword>
<name>A0A5A8F4B1_9BACT</name>
<dbReference type="Proteomes" id="UP000322876">
    <property type="component" value="Unassembled WGS sequence"/>
</dbReference>
<dbReference type="SUPFAM" id="SSF103481">
    <property type="entry name" value="Multidrug resistance efflux transporter EmrE"/>
    <property type="match status" value="2"/>
</dbReference>
<feature type="transmembrane region" description="Helical" evidence="6">
    <location>
        <begin position="92"/>
        <end position="115"/>
    </location>
</feature>
<dbReference type="InterPro" id="IPR000620">
    <property type="entry name" value="EamA_dom"/>
</dbReference>
<dbReference type="PANTHER" id="PTHR42920">
    <property type="entry name" value="OS03G0707200 PROTEIN-RELATED"/>
    <property type="match status" value="1"/>
</dbReference>
<feature type="domain" description="EamA" evidence="7">
    <location>
        <begin position="148"/>
        <end position="282"/>
    </location>
</feature>
<organism evidence="8 9">
    <name type="scientific">Deferribacter autotrophicus</name>
    <dbReference type="NCBI Taxonomy" id="500465"/>
    <lineage>
        <taxon>Bacteria</taxon>
        <taxon>Pseudomonadati</taxon>
        <taxon>Deferribacterota</taxon>
        <taxon>Deferribacteres</taxon>
        <taxon>Deferribacterales</taxon>
        <taxon>Deferribacteraceae</taxon>
        <taxon>Deferribacter</taxon>
    </lineage>
</organism>
<evidence type="ECO:0000313" key="9">
    <source>
        <dbReference type="Proteomes" id="UP000322876"/>
    </source>
</evidence>
<feature type="transmembrane region" description="Helical" evidence="6">
    <location>
        <begin position="12"/>
        <end position="31"/>
    </location>
</feature>
<keyword evidence="4 6" id="KW-1133">Transmembrane helix</keyword>
<evidence type="ECO:0000256" key="4">
    <source>
        <dbReference type="ARBA" id="ARBA00022989"/>
    </source>
</evidence>
<feature type="transmembrane region" description="Helical" evidence="6">
    <location>
        <begin position="122"/>
        <end position="140"/>
    </location>
</feature>
<keyword evidence="5 6" id="KW-0472">Membrane</keyword>